<dbReference type="PANTHER" id="PTHR16675:SF169">
    <property type="entry name" value="HLA CLASS I HISTOCOMPATIBILITY ANTIGEN, ALPHA CHAIN G"/>
    <property type="match status" value="1"/>
</dbReference>
<dbReference type="InterPro" id="IPR010579">
    <property type="entry name" value="MHC_I_a_C"/>
</dbReference>
<dbReference type="InterPro" id="IPR011162">
    <property type="entry name" value="MHC_I/II-like_Ag-recog"/>
</dbReference>
<gene>
    <name evidence="16" type="primary">Mafa-B</name>
</gene>
<name>A0A223GCM0_MACFA</name>
<dbReference type="InterPro" id="IPR037055">
    <property type="entry name" value="MHC_I-like_Ag-recog_sf"/>
</dbReference>
<feature type="signal peptide" evidence="14">
    <location>
        <begin position="1"/>
        <end position="24"/>
    </location>
</feature>
<dbReference type="GO" id="GO:0012507">
    <property type="term" value="C:ER to Golgi transport vesicle membrane"/>
    <property type="evidence" value="ECO:0007669"/>
    <property type="project" value="UniProtKB-ARBA"/>
</dbReference>
<dbReference type="GO" id="GO:0000139">
    <property type="term" value="C:Golgi membrane"/>
    <property type="evidence" value="ECO:0007669"/>
    <property type="project" value="UniProtKB-ARBA"/>
</dbReference>
<evidence type="ECO:0000256" key="6">
    <source>
        <dbReference type="ARBA" id="ARBA00022859"/>
    </source>
</evidence>
<feature type="compositionally biased region" description="Low complexity" evidence="12">
    <location>
        <begin position="343"/>
        <end position="362"/>
    </location>
</feature>
<evidence type="ECO:0000256" key="14">
    <source>
        <dbReference type="SAM" id="SignalP"/>
    </source>
</evidence>
<dbReference type="PROSITE" id="PS00290">
    <property type="entry name" value="IG_MHC"/>
    <property type="match status" value="1"/>
</dbReference>
<dbReference type="InterPro" id="IPR007110">
    <property type="entry name" value="Ig-like_dom"/>
</dbReference>
<evidence type="ECO:0000256" key="10">
    <source>
        <dbReference type="ARBA" id="ARBA00023180"/>
    </source>
</evidence>
<dbReference type="Gene3D" id="2.60.40.10">
    <property type="entry name" value="Immunoglobulins"/>
    <property type="match status" value="1"/>
</dbReference>
<accession>A0A223GCM0</accession>
<evidence type="ECO:0000256" key="4">
    <source>
        <dbReference type="ARBA" id="ARBA00022692"/>
    </source>
</evidence>
<dbReference type="SMART" id="SM00407">
    <property type="entry name" value="IGc1"/>
    <property type="match status" value="1"/>
</dbReference>
<evidence type="ECO:0000256" key="2">
    <source>
        <dbReference type="ARBA" id="ARBA00006909"/>
    </source>
</evidence>
<dbReference type="GO" id="GO:0006955">
    <property type="term" value="P:immune response"/>
    <property type="evidence" value="ECO:0007669"/>
    <property type="project" value="InterPro"/>
</dbReference>
<organism evidence="16">
    <name type="scientific">Macaca fascicularis</name>
    <name type="common">Crab-eating macaque</name>
    <name type="synonym">Cynomolgus monkey</name>
    <dbReference type="NCBI Taxonomy" id="9541"/>
    <lineage>
        <taxon>Eukaryota</taxon>
        <taxon>Metazoa</taxon>
        <taxon>Chordata</taxon>
        <taxon>Craniata</taxon>
        <taxon>Vertebrata</taxon>
        <taxon>Euteleostomi</taxon>
        <taxon>Mammalia</taxon>
        <taxon>Eutheria</taxon>
        <taxon>Euarchontoglires</taxon>
        <taxon>Primates</taxon>
        <taxon>Haplorrhini</taxon>
        <taxon>Catarrhini</taxon>
        <taxon>Cercopithecidae</taxon>
        <taxon>Cercopithecinae</taxon>
        <taxon>Macaca</taxon>
    </lineage>
</organism>
<dbReference type="SUPFAM" id="SSF48726">
    <property type="entry name" value="Immunoglobulin"/>
    <property type="match status" value="1"/>
</dbReference>
<evidence type="ECO:0000256" key="9">
    <source>
        <dbReference type="ARBA" id="ARBA00023157"/>
    </source>
</evidence>
<dbReference type="Pfam" id="PF06623">
    <property type="entry name" value="MHC_I_C"/>
    <property type="match status" value="1"/>
</dbReference>
<feature type="region of interest" description="Disordered" evidence="12">
    <location>
        <begin position="339"/>
        <end position="362"/>
    </location>
</feature>
<dbReference type="GO" id="GO:0002486">
    <property type="term" value="P:antigen processing and presentation of endogenous peptide antigen via MHC class I via ER pathway, TAP-independent"/>
    <property type="evidence" value="ECO:0007669"/>
    <property type="project" value="TreeGrafter"/>
</dbReference>
<evidence type="ECO:0000256" key="3">
    <source>
        <dbReference type="ARBA" id="ARBA00022451"/>
    </source>
</evidence>
<dbReference type="GO" id="GO:0002476">
    <property type="term" value="P:antigen processing and presentation of endogenous peptide antigen via MHC class Ib"/>
    <property type="evidence" value="ECO:0007669"/>
    <property type="project" value="TreeGrafter"/>
</dbReference>
<dbReference type="Pfam" id="PF07654">
    <property type="entry name" value="C1-set"/>
    <property type="match status" value="1"/>
</dbReference>
<feature type="transmembrane region" description="Helical" evidence="13">
    <location>
        <begin position="308"/>
        <end position="332"/>
    </location>
</feature>
<dbReference type="PRINTS" id="PR01638">
    <property type="entry name" value="MHCCLASSI"/>
</dbReference>
<dbReference type="InterPro" id="IPR003597">
    <property type="entry name" value="Ig_C1-set"/>
</dbReference>
<dbReference type="GO" id="GO:0042612">
    <property type="term" value="C:MHC class I protein complex"/>
    <property type="evidence" value="ECO:0007669"/>
    <property type="project" value="UniProtKB-KW"/>
</dbReference>
<feature type="domain" description="Ig-like" evidence="15">
    <location>
        <begin position="209"/>
        <end position="297"/>
    </location>
</feature>
<evidence type="ECO:0000259" key="15">
    <source>
        <dbReference type="PROSITE" id="PS50835"/>
    </source>
</evidence>
<keyword evidence="5 14" id="KW-0732">Signal</keyword>
<dbReference type="GO" id="GO:0031901">
    <property type="term" value="C:early endosome membrane"/>
    <property type="evidence" value="ECO:0007669"/>
    <property type="project" value="UniProtKB-ARBA"/>
</dbReference>
<comment type="similarity">
    <text evidence="2 11">Belongs to the MHC class I family.</text>
</comment>
<evidence type="ECO:0000256" key="1">
    <source>
        <dbReference type="ARBA" id="ARBA00004479"/>
    </source>
</evidence>
<dbReference type="InterPro" id="IPR001039">
    <property type="entry name" value="MHC_I_a_a1/a2"/>
</dbReference>
<comment type="subcellular location">
    <subcellularLocation>
        <location evidence="1">Membrane</location>
        <topology evidence="1">Single-pass type I membrane protein</topology>
    </subcellularLocation>
</comment>
<evidence type="ECO:0000256" key="5">
    <source>
        <dbReference type="ARBA" id="ARBA00022729"/>
    </source>
</evidence>
<keyword evidence="7 13" id="KW-1133">Transmembrane helix</keyword>
<evidence type="ECO:0000256" key="12">
    <source>
        <dbReference type="SAM" id="MobiDB-lite"/>
    </source>
</evidence>
<dbReference type="SUPFAM" id="SSF54452">
    <property type="entry name" value="MHC antigen-recognition domain"/>
    <property type="match status" value="1"/>
</dbReference>
<dbReference type="GO" id="GO:0005615">
    <property type="term" value="C:extracellular space"/>
    <property type="evidence" value="ECO:0007669"/>
    <property type="project" value="TreeGrafter"/>
</dbReference>
<keyword evidence="9" id="KW-1015">Disulfide bond</keyword>
<dbReference type="InterPro" id="IPR036179">
    <property type="entry name" value="Ig-like_dom_sf"/>
</dbReference>
<evidence type="ECO:0000256" key="8">
    <source>
        <dbReference type="ARBA" id="ARBA00023136"/>
    </source>
</evidence>
<dbReference type="GO" id="GO:0005102">
    <property type="term" value="F:signaling receptor binding"/>
    <property type="evidence" value="ECO:0007669"/>
    <property type="project" value="TreeGrafter"/>
</dbReference>
<evidence type="ECO:0000256" key="7">
    <source>
        <dbReference type="ARBA" id="ARBA00022989"/>
    </source>
</evidence>
<dbReference type="PROSITE" id="PS50835">
    <property type="entry name" value="IG_LIKE"/>
    <property type="match status" value="1"/>
</dbReference>
<evidence type="ECO:0000313" key="16">
    <source>
        <dbReference type="EMBL" id="AST23232.1"/>
    </source>
</evidence>
<reference evidence="16" key="1">
    <citation type="submission" date="2017-04" db="EMBL/GenBank/DDBJ databases">
        <title>New MHC class I alleles in Macaca fascicularis.</title>
        <authorList>
            <person name="Karl J.A."/>
            <person name="Otting N."/>
        </authorList>
    </citation>
    <scope>NUCLEOTIDE SEQUENCE</scope>
    <source>
        <strain evidence="16">PM619</strain>
    </source>
</reference>
<keyword evidence="3" id="KW-0490">MHC I</keyword>
<dbReference type="AlphaFoldDB" id="A0A223GCM0"/>
<dbReference type="FunFam" id="3.30.500.10:FF:000001">
    <property type="entry name" value="H-2 class I histocompatibility antigen, alpha chain"/>
    <property type="match status" value="1"/>
</dbReference>
<evidence type="ECO:0000256" key="13">
    <source>
        <dbReference type="SAM" id="Phobius"/>
    </source>
</evidence>
<dbReference type="PANTHER" id="PTHR16675">
    <property type="entry name" value="MHC CLASS I-RELATED"/>
    <property type="match status" value="1"/>
</dbReference>
<dbReference type="GO" id="GO:0030670">
    <property type="term" value="C:phagocytic vesicle membrane"/>
    <property type="evidence" value="ECO:0007669"/>
    <property type="project" value="UniProtKB-ARBA"/>
</dbReference>
<dbReference type="FunFam" id="2.60.40.10:FF:000014">
    <property type="entry name" value="H-2 class I histocompatibility antigen, alpha chain"/>
    <property type="match status" value="1"/>
</dbReference>
<dbReference type="Gene3D" id="3.30.500.10">
    <property type="entry name" value="MHC class I-like antigen recognition-like"/>
    <property type="match status" value="1"/>
</dbReference>
<sequence length="362" mass="40284">MRVVAPRTLLLLLSGALALTETRAGSHSMRYFTTALSRPGRGQPRFISVGYVDDTQFVQFDSDAESPRMEPRARWIEQEGPEYWEEETRRAKGHAQTDLGGLGNLRGYYNQSEGGSHTYQRMSGCDVGPDGRLLRGYHQRAYDGKDYISLNEDLRSWTAADMAAQNTQRKWEAARVAEQWRAYLEGECVEWLRRYLENGKETLQRADPPKTHVTHHPVSDHEATLRCWALGFYPAEITLTWQRDGEDQTQDTELVETRPGGDGTFQKWGAVVVPSGEEQRYTCHVQHEGLPEPLTLRWEPSSQSTIPIVGIVAGLAVLALVVIGAVVAAVMWRRKNSGGKGGSYSQAASSDSAQGSDVSLTA</sequence>
<evidence type="ECO:0000256" key="11">
    <source>
        <dbReference type="RuleBase" id="RU004439"/>
    </source>
</evidence>
<dbReference type="GO" id="GO:0098553">
    <property type="term" value="C:lumenal side of endoplasmic reticulum membrane"/>
    <property type="evidence" value="ECO:0007669"/>
    <property type="project" value="UniProtKB-ARBA"/>
</dbReference>
<dbReference type="Pfam" id="PF00129">
    <property type="entry name" value="MHC_I"/>
    <property type="match status" value="1"/>
</dbReference>
<protein>
    <submittedName>
        <fullName evidence="16">MHC class I antigen</fullName>
    </submittedName>
</protein>
<dbReference type="GO" id="GO:0042605">
    <property type="term" value="F:peptide antigen binding"/>
    <property type="evidence" value="ECO:0007669"/>
    <property type="project" value="TreeGrafter"/>
</dbReference>
<proteinExistence type="evidence at transcript level"/>
<dbReference type="InterPro" id="IPR050208">
    <property type="entry name" value="MHC_class-I_related"/>
</dbReference>
<keyword evidence="6" id="KW-0391">Immunity</keyword>
<keyword evidence="10" id="KW-0325">Glycoprotein</keyword>
<dbReference type="EMBL" id="KY937862">
    <property type="protein sequence ID" value="AST23232.1"/>
    <property type="molecule type" value="mRNA"/>
</dbReference>
<dbReference type="InterPro" id="IPR003006">
    <property type="entry name" value="Ig/MHC_CS"/>
</dbReference>
<dbReference type="GO" id="GO:0009897">
    <property type="term" value="C:external side of plasma membrane"/>
    <property type="evidence" value="ECO:0007669"/>
    <property type="project" value="TreeGrafter"/>
</dbReference>
<dbReference type="InterPro" id="IPR013783">
    <property type="entry name" value="Ig-like_fold"/>
</dbReference>
<dbReference type="GO" id="GO:0055038">
    <property type="term" value="C:recycling endosome membrane"/>
    <property type="evidence" value="ECO:0007669"/>
    <property type="project" value="UniProtKB-ARBA"/>
</dbReference>
<keyword evidence="4 13" id="KW-0812">Transmembrane</keyword>
<keyword evidence="8 13" id="KW-0472">Membrane</keyword>
<dbReference type="InterPro" id="IPR011161">
    <property type="entry name" value="MHC_I-like_Ag-recog"/>
</dbReference>
<dbReference type="GO" id="GO:0001916">
    <property type="term" value="P:positive regulation of T cell mediated cytotoxicity"/>
    <property type="evidence" value="ECO:0007669"/>
    <property type="project" value="TreeGrafter"/>
</dbReference>
<feature type="chain" id="PRO_5012646252" evidence="14">
    <location>
        <begin position="25"/>
        <end position="362"/>
    </location>
</feature>